<reference evidence="1" key="1">
    <citation type="submission" date="2022-05" db="EMBL/GenBank/DDBJ databases">
        <title>The Musa troglodytarum L. genome provides insights into the mechanism of non-climacteric behaviour and enrichment of carotenoids.</title>
        <authorList>
            <person name="Wang J."/>
        </authorList>
    </citation>
    <scope>NUCLEOTIDE SEQUENCE</scope>
    <source>
        <tissue evidence="1">Leaf</tissue>
    </source>
</reference>
<proteinExistence type="predicted"/>
<gene>
    <name evidence="1" type="ORF">MUK42_07025</name>
</gene>
<name>A0A9E7JXW8_9LILI</name>
<dbReference type="AlphaFoldDB" id="A0A9E7JXW8"/>
<dbReference type="EMBL" id="CP097506">
    <property type="protein sequence ID" value="URD97725.1"/>
    <property type="molecule type" value="Genomic_DNA"/>
</dbReference>
<sequence length="223" mass="23996">MCFFLPFSSLLTWLEEHREPEIDGLEGGVIVFIHQQEILRLQVPVHDPQRMAGLHNPNNYPDELCRLALTEMPPLDDPVEELPAGAQLHHDVHVQRVLVGALDSDDVLVAGEVVHDLDLPPHVLHVLLRYQLPLADGLAGVVVPRGDLSAQVRGAELPLPQLPPQDVQVPDVGRLVAEHVVGARVEAPPHDDGGGGGLTLLIGWLLGGVVGDGAALGLVEVLR</sequence>
<protein>
    <submittedName>
        <fullName evidence="1">Uncharacterized protein</fullName>
    </submittedName>
</protein>
<accession>A0A9E7JXW8</accession>
<dbReference type="OrthoDB" id="1745882at2759"/>
<dbReference type="Proteomes" id="UP001055439">
    <property type="component" value="Chromosome 4"/>
</dbReference>
<organism evidence="1 2">
    <name type="scientific">Musa troglodytarum</name>
    <name type="common">fe'i banana</name>
    <dbReference type="NCBI Taxonomy" id="320322"/>
    <lineage>
        <taxon>Eukaryota</taxon>
        <taxon>Viridiplantae</taxon>
        <taxon>Streptophyta</taxon>
        <taxon>Embryophyta</taxon>
        <taxon>Tracheophyta</taxon>
        <taxon>Spermatophyta</taxon>
        <taxon>Magnoliopsida</taxon>
        <taxon>Liliopsida</taxon>
        <taxon>Zingiberales</taxon>
        <taxon>Musaceae</taxon>
        <taxon>Musa</taxon>
    </lineage>
</organism>
<keyword evidence="2" id="KW-1185">Reference proteome</keyword>
<evidence type="ECO:0000313" key="1">
    <source>
        <dbReference type="EMBL" id="URD97725.1"/>
    </source>
</evidence>
<evidence type="ECO:0000313" key="2">
    <source>
        <dbReference type="Proteomes" id="UP001055439"/>
    </source>
</evidence>